<gene>
    <name evidence="2" type="ORF">XD54_1879</name>
</gene>
<feature type="region of interest" description="Disordered" evidence="1">
    <location>
        <begin position="1"/>
        <end position="41"/>
    </location>
</feature>
<sequence>MRNYPADSGGKSELPIYNNEKGTMSALPTGEAPSENWRRKI</sequence>
<dbReference type="PATRIC" id="fig|172049.5.peg.2137"/>
<evidence type="ECO:0000313" key="2">
    <source>
        <dbReference type="EMBL" id="KUK16828.1"/>
    </source>
</evidence>
<evidence type="ECO:0000313" key="3">
    <source>
        <dbReference type="Proteomes" id="UP000053911"/>
    </source>
</evidence>
<protein>
    <submittedName>
        <fullName evidence="2">Uncharacterized protein</fullName>
    </submittedName>
</protein>
<evidence type="ECO:0000256" key="1">
    <source>
        <dbReference type="SAM" id="MobiDB-lite"/>
    </source>
</evidence>
<name>A0A101EKA5_9EURY</name>
<comment type="caution">
    <text evidence="2">The sequence shown here is derived from an EMBL/GenBank/DDBJ whole genome shotgun (WGS) entry which is preliminary data.</text>
</comment>
<dbReference type="EMBL" id="LGFD01000058">
    <property type="protein sequence ID" value="KUK16828.1"/>
    <property type="molecule type" value="Genomic_DNA"/>
</dbReference>
<organism evidence="2 3">
    <name type="scientific">Thermococcus sibiricus</name>
    <dbReference type="NCBI Taxonomy" id="172049"/>
    <lineage>
        <taxon>Archaea</taxon>
        <taxon>Methanobacteriati</taxon>
        <taxon>Methanobacteriota</taxon>
        <taxon>Thermococci</taxon>
        <taxon>Thermococcales</taxon>
        <taxon>Thermococcaceae</taxon>
        <taxon>Thermococcus</taxon>
    </lineage>
</organism>
<dbReference type="AlphaFoldDB" id="A0A101EKA5"/>
<reference evidence="3" key="1">
    <citation type="journal article" date="2015" name="MBio">
        <title>Genome-Resolved Metagenomic Analysis Reveals Roles for Candidate Phyla and Other Microbial Community Members in Biogeochemical Transformations in Oil Reservoirs.</title>
        <authorList>
            <person name="Hu P."/>
            <person name="Tom L."/>
            <person name="Singh A."/>
            <person name="Thomas B.C."/>
            <person name="Baker B.J."/>
            <person name="Piceno Y.M."/>
            <person name="Andersen G.L."/>
            <person name="Banfield J.F."/>
        </authorList>
    </citation>
    <scope>NUCLEOTIDE SEQUENCE [LARGE SCALE GENOMIC DNA]</scope>
</reference>
<accession>A0A101EKA5</accession>
<dbReference type="Proteomes" id="UP000053911">
    <property type="component" value="Unassembled WGS sequence"/>
</dbReference>
<proteinExistence type="predicted"/>